<dbReference type="Proteomes" id="UP001172082">
    <property type="component" value="Unassembled WGS sequence"/>
</dbReference>
<evidence type="ECO:0008006" key="3">
    <source>
        <dbReference type="Google" id="ProtNLM"/>
    </source>
</evidence>
<proteinExistence type="predicted"/>
<reference evidence="1" key="1">
    <citation type="submission" date="2023-06" db="EMBL/GenBank/DDBJ databases">
        <title>Genomic of Parafulvivirga corallium.</title>
        <authorList>
            <person name="Wang G."/>
        </authorList>
    </citation>
    <scope>NUCLEOTIDE SEQUENCE</scope>
    <source>
        <strain evidence="1">BMA10</strain>
    </source>
</reference>
<organism evidence="1 2">
    <name type="scientific">Splendidivirga corallicola</name>
    <dbReference type="NCBI Taxonomy" id="3051826"/>
    <lineage>
        <taxon>Bacteria</taxon>
        <taxon>Pseudomonadati</taxon>
        <taxon>Bacteroidota</taxon>
        <taxon>Cytophagia</taxon>
        <taxon>Cytophagales</taxon>
        <taxon>Splendidivirgaceae</taxon>
        <taxon>Splendidivirga</taxon>
    </lineage>
</organism>
<dbReference type="EMBL" id="JAUJEA010000004">
    <property type="protein sequence ID" value="MDN5202395.1"/>
    <property type="molecule type" value="Genomic_DNA"/>
</dbReference>
<protein>
    <recommendedName>
        <fullName evidence="3">Polymerase nucleotidyl transferase domain-containing protein</fullName>
    </recommendedName>
</protein>
<name>A0ABT8KSE4_9BACT</name>
<gene>
    <name evidence="1" type="ORF">QQ008_13495</name>
</gene>
<sequence length="391" mass="45713">MDQFGEIVFAYARNFYLQQVEKLQDKFSASDSQCLLGGSLSRMEALPMSDLDVVFLGESDETLDQKDWNEFDRIDCVKVKDNKQGARMMQCMTPEAGFLDSIPITRFENIFYDMFNEDIFLINKLAFEYNFSRLFNDRSENSDHNLKYSPGGYRDILLINWCSRILGDSNYQKDTSEIVHSIRVLYEILGFKIDQDKLLDAIAYIMIVKSWILITHSHSETRGFTSLNRITVQNAIRYKNNPFAKIMTLSVNETLVRYSLSKKLVGQFLDSLVEFVLKSQRDKFFTETYVLLNIIQHREVQNEAVSKHLNSDFYPLIATMILTKNLDASHLHYLAQRFTNDPGHYYTNRLILKNEDTSQETIEMMLCESRFALDEFTNRRYLDLARKKLAL</sequence>
<accession>A0ABT8KSE4</accession>
<evidence type="ECO:0000313" key="1">
    <source>
        <dbReference type="EMBL" id="MDN5202395.1"/>
    </source>
</evidence>
<evidence type="ECO:0000313" key="2">
    <source>
        <dbReference type="Proteomes" id="UP001172082"/>
    </source>
</evidence>
<dbReference type="RefSeq" id="WP_346752419.1">
    <property type="nucleotide sequence ID" value="NZ_JAUJEA010000004.1"/>
</dbReference>
<keyword evidence="2" id="KW-1185">Reference proteome</keyword>
<comment type="caution">
    <text evidence="1">The sequence shown here is derived from an EMBL/GenBank/DDBJ whole genome shotgun (WGS) entry which is preliminary data.</text>
</comment>